<evidence type="ECO:0000313" key="2">
    <source>
        <dbReference type="EMBL" id="NUU93072.1"/>
    </source>
</evidence>
<feature type="transmembrane region" description="Helical" evidence="1">
    <location>
        <begin position="64"/>
        <end position="86"/>
    </location>
</feature>
<sequence length="127" mass="14717">MKARTERMSKQGKKREITQEEIKFLSQHHVSLFIQLHASNCHLYSSPIPSKLYICPHSPLINSLFVYLFSHPLISTLLGILLPGFFSFRQPLSLNHKCTIHLCMQLFPIFICYCFLDSAKNCIVVMF</sequence>
<keyword evidence="1" id="KW-1133">Transmembrane helix</keyword>
<reference evidence="2" key="1">
    <citation type="submission" date="2020-03" db="EMBL/GenBank/DDBJ databases">
        <authorList>
            <person name="Zhang R."/>
        </authorList>
    </citation>
    <scope>NUCLEOTIDE SEQUENCE</scope>
</reference>
<feature type="transmembrane region" description="Helical" evidence="1">
    <location>
        <begin position="98"/>
        <end position="116"/>
    </location>
</feature>
<accession>A0A6M2F6C1</accession>
<keyword evidence="1" id="KW-0472">Membrane</keyword>
<name>A0A6M2F6C1_9ROSI</name>
<organism evidence="2">
    <name type="scientific">Populus davidiana</name>
    <dbReference type="NCBI Taxonomy" id="266767"/>
    <lineage>
        <taxon>Eukaryota</taxon>
        <taxon>Viridiplantae</taxon>
        <taxon>Streptophyta</taxon>
        <taxon>Embryophyta</taxon>
        <taxon>Tracheophyta</taxon>
        <taxon>Spermatophyta</taxon>
        <taxon>Magnoliopsida</taxon>
        <taxon>eudicotyledons</taxon>
        <taxon>Gunneridae</taxon>
        <taxon>Pentapetalae</taxon>
        <taxon>rosids</taxon>
        <taxon>fabids</taxon>
        <taxon>Malpighiales</taxon>
        <taxon>Salicaceae</taxon>
        <taxon>Saliceae</taxon>
        <taxon>Populus</taxon>
    </lineage>
</organism>
<protein>
    <submittedName>
        <fullName evidence="2">Uncharacterized protein</fullName>
    </submittedName>
</protein>
<dbReference type="AlphaFoldDB" id="A0A6M2F6C1"/>
<proteinExistence type="predicted"/>
<evidence type="ECO:0000256" key="1">
    <source>
        <dbReference type="SAM" id="Phobius"/>
    </source>
</evidence>
<keyword evidence="1" id="KW-0812">Transmembrane</keyword>
<dbReference type="EMBL" id="GILB01012739">
    <property type="protein sequence ID" value="NUU93072.1"/>
    <property type="molecule type" value="Transcribed_RNA"/>
</dbReference>